<evidence type="ECO:0000256" key="3">
    <source>
        <dbReference type="ARBA" id="ARBA00023315"/>
    </source>
</evidence>
<dbReference type="Gene3D" id="3.30.559.10">
    <property type="entry name" value="Chloramphenicol acetyltransferase-like domain"/>
    <property type="match status" value="1"/>
</dbReference>
<evidence type="ECO:0000259" key="6">
    <source>
        <dbReference type="Pfam" id="PF00755"/>
    </source>
</evidence>
<evidence type="ECO:0000313" key="7">
    <source>
        <dbReference type="EMBL" id="EPT05559.1"/>
    </source>
</evidence>
<dbReference type="PANTHER" id="PTHR22589">
    <property type="entry name" value="CARNITINE O-ACYLTRANSFERASE"/>
    <property type="match status" value="1"/>
</dbReference>
<gene>
    <name evidence="7" type="ORF">FOMPIDRAFT_1155352</name>
</gene>
<accession>S8ERE4</accession>
<sequence length="654" mass="73520">MSSHPPLRRLPVPDLHQTLQKYLQSLEPLLLEDELRGGPSYAAARQTRETWAEHFERGIGKACQDRLLALDKQSPTNWLDDNFWLKKAYHEWRIPLIINSNWWLAFHNDTGVPEYVVLGQRTALGAGGVTDWQVRRAAWLVRRTLEWKARLERLDDEAGITRAGIWLRDTAAKMFNISRLPQPKCDVLSTKPLPTDHDARKVVVMLHDWFYAVEVLDKDLRMLKPAEIERRLLAVVADVNTRLSQGRAATAVSVLTADGRDRWTENLHHLLSLSSRNHDILQAINHSLFALSLDHYTYTLPSSPSGPPGSPLPQPNTDPELTAHLHNVRSGPTPRPGHNRWYDKAYTLIVESNTRAGAIGEHSPCDALVPSICAEYAVAETVDEDVFPPLASDGRMPSFESVQGWERLEWVVDERIQRECAAAEERVKAVVEDSDDGLLWFTEYGTDWIKGEARLSPDAYIQMAMQLAWYRMRGCFTATYETSLTRLFKNGRTETIRTLTADSRAFVLAMVDPESTPQKRQSLLRRAVQTHTSLTRQAATGRGIDRHLLGLRLMLDASAGERHDLFDDPLFAESQTWKLSTSGLSEGHQFRGTGFGAAYPDGYGINYLAAPSLIKFGIESKFASILTSTDGFKAGITNALEDMRTTCNVAPAHL</sequence>
<name>S8ERE4_FOMSC</name>
<protein>
    <recommendedName>
        <fullName evidence="6">Choline/carnitine acyltransferase domain-containing protein</fullName>
    </recommendedName>
</protein>
<dbReference type="Gene3D" id="3.30.559.70">
    <property type="entry name" value="Choline/Carnitine o-acyltransferase, domain 2"/>
    <property type="match status" value="1"/>
</dbReference>
<dbReference type="Proteomes" id="UP000015241">
    <property type="component" value="Unassembled WGS sequence"/>
</dbReference>
<dbReference type="InterPro" id="IPR042231">
    <property type="entry name" value="Cho/carn_acyl_trans_2"/>
</dbReference>
<dbReference type="InterPro" id="IPR023213">
    <property type="entry name" value="CAT-like_dom_sf"/>
</dbReference>
<evidence type="ECO:0000256" key="5">
    <source>
        <dbReference type="SAM" id="MobiDB-lite"/>
    </source>
</evidence>
<proteinExistence type="inferred from homology"/>
<keyword evidence="3" id="KW-0012">Acyltransferase</keyword>
<comment type="similarity">
    <text evidence="1">Belongs to the carnitine/choline acetyltransferase family.</text>
</comment>
<dbReference type="PANTHER" id="PTHR22589:SF107">
    <property type="entry name" value="CHOLINE_CARNITINE ACYLTRANSFERASE DOMAIN-CONTAINING PROTEIN"/>
    <property type="match status" value="1"/>
</dbReference>
<feature type="active site" description="Proton acceptor" evidence="4">
    <location>
        <position position="362"/>
    </location>
</feature>
<evidence type="ECO:0000256" key="1">
    <source>
        <dbReference type="ARBA" id="ARBA00005232"/>
    </source>
</evidence>
<keyword evidence="2" id="KW-0808">Transferase</keyword>
<dbReference type="InParanoid" id="S8ERE4"/>
<dbReference type="OrthoDB" id="240216at2759"/>
<evidence type="ECO:0000313" key="8">
    <source>
        <dbReference type="Proteomes" id="UP000015241"/>
    </source>
</evidence>
<dbReference type="InterPro" id="IPR039551">
    <property type="entry name" value="Cho/carn_acyl_trans"/>
</dbReference>
<feature type="compositionally biased region" description="Pro residues" evidence="5">
    <location>
        <begin position="304"/>
        <end position="316"/>
    </location>
</feature>
<feature type="domain" description="Choline/carnitine acyltransferase" evidence="6">
    <location>
        <begin position="10"/>
        <end position="636"/>
    </location>
</feature>
<dbReference type="STRING" id="743788.S8ERE4"/>
<dbReference type="InterPro" id="IPR000542">
    <property type="entry name" value="Carn_acyl_trans"/>
</dbReference>
<dbReference type="EMBL" id="KE504123">
    <property type="protein sequence ID" value="EPT05559.1"/>
    <property type="molecule type" value="Genomic_DNA"/>
</dbReference>
<evidence type="ECO:0000256" key="2">
    <source>
        <dbReference type="ARBA" id="ARBA00022679"/>
    </source>
</evidence>
<dbReference type="eggNOG" id="KOG3716">
    <property type="taxonomic scope" value="Eukaryota"/>
</dbReference>
<organism evidence="7 8">
    <name type="scientific">Fomitopsis schrenkii</name>
    <name type="common">Brown rot fungus</name>
    <dbReference type="NCBI Taxonomy" id="2126942"/>
    <lineage>
        <taxon>Eukaryota</taxon>
        <taxon>Fungi</taxon>
        <taxon>Dikarya</taxon>
        <taxon>Basidiomycota</taxon>
        <taxon>Agaricomycotina</taxon>
        <taxon>Agaricomycetes</taxon>
        <taxon>Polyporales</taxon>
        <taxon>Fomitopsis</taxon>
    </lineage>
</organism>
<dbReference type="SUPFAM" id="SSF52777">
    <property type="entry name" value="CoA-dependent acyltransferases"/>
    <property type="match status" value="2"/>
</dbReference>
<dbReference type="GO" id="GO:0016746">
    <property type="term" value="F:acyltransferase activity"/>
    <property type="evidence" value="ECO:0007669"/>
    <property type="project" value="UniProtKB-KW"/>
</dbReference>
<dbReference type="HOGENOM" id="CLU_013513_5_0_1"/>
<reference evidence="7 8" key="1">
    <citation type="journal article" date="2012" name="Science">
        <title>The Paleozoic origin of enzymatic lignin decomposition reconstructed from 31 fungal genomes.</title>
        <authorList>
            <person name="Floudas D."/>
            <person name="Binder M."/>
            <person name="Riley R."/>
            <person name="Barry K."/>
            <person name="Blanchette R.A."/>
            <person name="Henrissat B."/>
            <person name="Martinez A.T."/>
            <person name="Otillar R."/>
            <person name="Spatafora J.W."/>
            <person name="Yadav J.S."/>
            <person name="Aerts A."/>
            <person name="Benoit I."/>
            <person name="Boyd A."/>
            <person name="Carlson A."/>
            <person name="Copeland A."/>
            <person name="Coutinho P.M."/>
            <person name="de Vries R.P."/>
            <person name="Ferreira P."/>
            <person name="Findley K."/>
            <person name="Foster B."/>
            <person name="Gaskell J."/>
            <person name="Glotzer D."/>
            <person name="Gorecki P."/>
            <person name="Heitman J."/>
            <person name="Hesse C."/>
            <person name="Hori C."/>
            <person name="Igarashi K."/>
            <person name="Jurgens J.A."/>
            <person name="Kallen N."/>
            <person name="Kersten P."/>
            <person name="Kohler A."/>
            <person name="Kuees U."/>
            <person name="Kumar T.K.A."/>
            <person name="Kuo A."/>
            <person name="LaButti K."/>
            <person name="Larrondo L.F."/>
            <person name="Lindquist E."/>
            <person name="Ling A."/>
            <person name="Lombard V."/>
            <person name="Lucas S."/>
            <person name="Lundell T."/>
            <person name="Martin R."/>
            <person name="McLaughlin D.J."/>
            <person name="Morgenstern I."/>
            <person name="Morin E."/>
            <person name="Murat C."/>
            <person name="Nagy L.G."/>
            <person name="Nolan M."/>
            <person name="Ohm R.A."/>
            <person name="Patyshakuliyeva A."/>
            <person name="Rokas A."/>
            <person name="Ruiz-Duenas F.J."/>
            <person name="Sabat G."/>
            <person name="Salamov A."/>
            <person name="Samejima M."/>
            <person name="Schmutz J."/>
            <person name="Slot J.C."/>
            <person name="St John F."/>
            <person name="Stenlid J."/>
            <person name="Sun H."/>
            <person name="Sun S."/>
            <person name="Syed K."/>
            <person name="Tsang A."/>
            <person name="Wiebenga A."/>
            <person name="Young D."/>
            <person name="Pisabarro A."/>
            <person name="Eastwood D.C."/>
            <person name="Martin F."/>
            <person name="Cullen D."/>
            <person name="Grigoriev I.V."/>
            <person name="Hibbett D.S."/>
        </authorList>
    </citation>
    <scope>NUCLEOTIDE SEQUENCE</scope>
    <source>
        <strain evidence="8">FP-58527</strain>
    </source>
</reference>
<keyword evidence="8" id="KW-1185">Reference proteome</keyword>
<feature type="region of interest" description="Disordered" evidence="5">
    <location>
        <begin position="300"/>
        <end position="337"/>
    </location>
</feature>
<dbReference type="Pfam" id="PF00755">
    <property type="entry name" value="Carn_acyltransf"/>
    <property type="match status" value="1"/>
</dbReference>
<dbReference type="AlphaFoldDB" id="S8ERE4"/>
<evidence type="ECO:0000256" key="4">
    <source>
        <dbReference type="PIRSR" id="PIRSR600542-1"/>
    </source>
</evidence>